<dbReference type="AlphaFoldDB" id="A0A8K0FXV7"/>
<dbReference type="SUPFAM" id="SSF53850">
    <property type="entry name" value="Periplasmic binding protein-like II"/>
    <property type="match status" value="1"/>
</dbReference>
<feature type="transmembrane region" description="Helical" evidence="9">
    <location>
        <begin position="347"/>
        <end position="371"/>
    </location>
</feature>
<evidence type="ECO:0000313" key="12">
    <source>
        <dbReference type="Proteomes" id="UP000801492"/>
    </source>
</evidence>
<keyword evidence="12" id="KW-1185">Reference proteome</keyword>
<organism evidence="11 12">
    <name type="scientific">Ignelater luminosus</name>
    <name type="common">Cucubano</name>
    <name type="synonym">Pyrophorus luminosus</name>
    <dbReference type="NCBI Taxonomy" id="2038154"/>
    <lineage>
        <taxon>Eukaryota</taxon>
        <taxon>Metazoa</taxon>
        <taxon>Ecdysozoa</taxon>
        <taxon>Arthropoda</taxon>
        <taxon>Hexapoda</taxon>
        <taxon>Insecta</taxon>
        <taxon>Pterygota</taxon>
        <taxon>Neoptera</taxon>
        <taxon>Endopterygota</taxon>
        <taxon>Coleoptera</taxon>
        <taxon>Polyphaga</taxon>
        <taxon>Elateriformia</taxon>
        <taxon>Elateroidea</taxon>
        <taxon>Elateridae</taxon>
        <taxon>Agrypninae</taxon>
        <taxon>Pyrophorini</taxon>
        <taxon>Ignelater</taxon>
    </lineage>
</organism>
<evidence type="ECO:0000256" key="9">
    <source>
        <dbReference type="SAM" id="Phobius"/>
    </source>
</evidence>
<keyword evidence="4 9" id="KW-0812">Transmembrane</keyword>
<sequence length="612" mass="70520">MINTTMFAAKGQMMSHYQVSRESWNKPKEQQCCSDLEPLPDELSSRLSLAQCVAVASDRFFKHGEILLVSLPLQEVSATIKSAVLFNHLLFHELFYRSRLSIIIKETKEINPEEKYLKNIDNYVIQVRNVSSLEENLSILQAYASWNPHATFMIVTIVNGVILLPDPNDTSVFETYTWFPYAQHRCGNKFHELELIDKCRYGEFDTGVHWFPNKIPQDLNGCPVRVRTIIWPPFVLPPESKILETEDQYVFKNGLEILLMNTMAEMANFSVVYTISDIVQDWGEISYNGTATGTLLYLRNEQADVAISAFAVSIETHRHFDSIVYALPEALNWCVPHAAVIPQWKNILVVLSIDAIILLLVVYVVISYCIWRLSLSNTKESDFYKELVNCLQSSLSILVNSAVTIQPKSTLVRCLFLLWIFFCLHLSVGYQSSLMGVFAKTNHQKQINTFQEIFENKLKLRLLPTSRRDSATCTPRLYQQFVTRRYVSKDGDPLLYCFKESIVTYPLQMLLWKGYPLKEYFNDLAGRILSSGLITHWIKRILTEQISSDNTIDTEEQAEHFSITITHLYLLFAHLALGYTLAFITLLLEIYVHKRRNRVKVLCKNKLCSKIK</sequence>
<dbReference type="GO" id="GO:0005886">
    <property type="term" value="C:plasma membrane"/>
    <property type="evidence" value="ECO:0007669"/>
    <property type="project" value="UniProtKB-SubCell"/>
</dbReference>
<feature type="transmembrane region" description="Helical" evidence="9">
    <location>
        <begin position="568"/>
        <end position="592"/>
    </location>
</feature>
<feature type="domain" description="Ionotropic glutamate receptor C-terminal" evidence="10">
    <location>
        <begin position="351"/>
        <end position="578"/>
    </location>
</feature>
<dbReference type="Gene3D" id="3.40.190.10">
    <property type="entry name" value="Periplasmic binding protein-like II"/>
    <property type="match status" value="1"/>
</dbReference>
<comment type="subcellular location">
    <subcellularLocation>
        <location evidence="1">Cell membrane</location>
        <topology evidence="1">Multi-pass membrane protein</topology>
    </subcellularLocation>
</comment>
<evidence type="ECO:0000256" key="3">
    <source>
        <dbReference type="ARBA" id="ARBA00022475"/>
    </source>
</evidence>
<reference evidence="11" key="1">
    <citation type="submission" date="2019-08" db="EMBL/GenBank/DDBJ databases">
        <title>The genome of the North American firefly Photinus pyralis.</title>
        <authorList>
            <consortium name="Photinus pyralis genome working group"/>
            <person name="Fallon T.R."/>
            <person name="Sander Lower S.E."/>
            <person name="Weng J.-K."/>
        </authorList>
    </citation>
    <scope>NUCLEOTIDE SEQUENCE</scope>
    <source>
        <strain evidence="11">TRF0915ILg1</strain>
        <tissue evidence="11">Whole body</tissue>
    </source>
</reference>
<keyword evidence="6 9" id="KW-0472">Membrane</keyword>
<evidence type="ECO:0000256" key="7">
    <source>
        <dbReference type="ARBA" id="ARBA00023170"/>
    </source>
</evidence>
<evidence type="ECO:0000256" key="1">
    <source>
        <dbReference type="ARBA" id="ARBA00004651"/>
    </source>
</evidence>
<gene>
    <name evidence="11" type="ORF">ILUMI_21546</name>
</gene>
<keyword evidence="5 9" id="KW-1133">Transmembrane helix</keyword>
<dbReference type="OrthoDB" id="6506757at2759"/>
<dbReference type="PANTHER" id="PTHR42643:SF30">
    <property type="entry name" value="IONOTROPIC RECEPTOR 40A-RELATED"/>
    <property type="match status" value="1"/>
</dbReference>
<evidence type="ECO:0000256" key="8">
    <source>
        <dbReference type="ARBA" id="ARBA00023180"/>
    </source>
</evidence>
<evidence type="ECO:0000256" key="6">
    <source>
        <dbReference type="ARBA" id="ARBA00023136"/>
    </source>
</evidence>
<keyword evidence="7" id="KW-0675">Receptor</keyword>
<dbReference type="PANTHER" id="PTHR42643">
    <property type="entry name" value="IONOTROPIC RECEPTOR 20A-RELATED"/>
    <property type="match status" value="1"/>
</dbReference>
<accession>A0A8K0FXV7</accession>
<feature type="transmembrane region" description="Helical" evidence="9">
    <location>
        <begin position="410"/>
        <end position="430"/>
    </location>
</feature>
<dbReference type="GO" id="GO:0015276">
    <property type="term" value="F:ligand-gated monoatomic ion channel activity"/>
    <property type="evidence" value="ECO:0007669"/>
    <property type="project" value="InterPro"/>
</dbReference>
<proteinExistence type="inferred from homology"/>
<comment type="caution">
    <text evidence="11">The sequence shown here is derived from an EMBL/GenBank/DDBJ whole genome shotgun (WGS) entry which is preliminary data.</text>
</comment>
<evidence type="ECO:0000259" key="10">
    <source>
        <dbReference type="Pfam" id="PF00060"/>
    </source>
</evidence>
<protein>
    <recommendedName>
        <fullName evidence="10">Ionotropic glutamate receptor C-terminal domain-containing protein</fullName>
    </recommendedName>
</protein>
<dbReference type="Pfam" id="PF00060">
    <property type="entry name" value="Lig_chan"/>
    <property type="match status" value="1"/>
</dbReference>
<dbReference type="InterPro" id="IPR052192">
    <property type="entry name" value="Insect_Ionotropic_Sensory_Rcpt"/>
</dbReference>
<dbReference type="Proteomes" id="UP000801492">
    <property type="component" value="Unassembled WGS sequence"/>
</dbReference>
<dbReference type="Gene3D" id="1.10.287.70">
    <property type="match status" value="1"/>
</dbReference>
<dbReference type="EMBL" id="VTPC01090148">
    <property type="protein sequence ID" value="KAF2884625.1"/>
    <property type="molecule type" value="Genomic_DNA"/>
</dbReference>
<evidence type="ECO:0000313" key="11">
    <source>
        <dbReference type="EMBL" id="KAF2884625.1"/>
    </source>
</evidence>
<dbReference type="InterPro" id="IPR001320">
    <property type="entry name" value="Iontro_rcpt_C"/>
</dbReference>
<keyword evidence="3" id="KW-1003">Cell membrane</keyword>
<evidence type="ECO:0000256" key="5">
    <source>
        <dbReference type="ARBA" id="ARBA00022989"/>
    </source>
</evidence>
<evidence type="ECO:0000256" key="4">
    <source>
        <dbReference type="ARBA" id="ARBA00022692"/>
    </source>
</evidence>
<evidence type="ECO:0000256" key="2">
    <source>
        <dbReference type="ARBA" id="ARBA00008685"/>
    </source>
</evidence>
<dbReference type="GO" id="GO:0050906">
    <property type="term" value="P:detection of stimulus involved in sensory perception"/>
    <property type="evidence" value="ECO:0007669"/>
    <property type="project" value="UniProtKB-ARBA"/>
</dbReference>
<name>A0A8K0FXV7_IGNLU</name>
<comment type="similarity">
    <text evidence="2">Belongs to the glutamate-gated ion channel (TC 1.A.10.1) family.</text>
</comment>
<keyword evidence="8" id="KW-0325">Glycoprotein</keyword>